<gene>
    <name evidence="2" type="ORF">J2Z37_001972</name>
</gene>
<sequence length="193" mass="22180">MTKREISIPNVFISYSWTTPEHEEWVLELASRLMEENGVSVTLDKWDLVEGHDTYKFMESMVNSPDIDKVLIICDRGYMEKANAGRGGVGTEAAIISPEVYTHNQQEKFIPIVSERDSQGGTYIPTFIKTRKYIDLSSEETYEKGFEELLRNLYNRPLYRKPSLGSAPAFLFEDAPIRYKTTNVIKQLRDAIV</sequence>
<dbReference type="Pfam" id="PF13676">
    <property type="entry name" value="TIR_2"/>
    <property type="match status" value="1"/>
</dbReference>
<organism evidence="2 3">
    <name type="scientific">Ammoniphilus resinae</name>
    <dbReference type="NCBI Taxonomy" id="861532"/>
    <lineage>
        <taxon>Bacteria</taxon>
        <taxon>Bacillati</taxon>
        <taxon>Bacillota</taxon>
        <taxon>Bacilli</taxon>
        <taxon>Bacillales</taxon>
        <taxon>Paenibacillaceae</taxon>
        <taxon>Aneurinibacillus group</taxon>
        <taxon>Ammoniphilus</taxon>
    </lineage>
</organism>
<protein>
    <recommendedName>
        <fullName evidence="1">SEFIR domain-containing protein</fullName>
    </recommendedName>
</protein>
<dbReference type="Gene3D" id="3.40.50.10140">
    <property type="entry name" value="Toll/interleukin-1 receptor homology (TIR) domain"/>
    <property type="match status" value="1"/>
</dbReference>
<name>A0ABS4GP02_9BACL</name>
<dbReference type="SUPFAM" id="SSF52200">
    <property type="entry name" value="Toll/Interleukin receptor TIR domain"/>
    <property type="match status" value="1"/>
</dbReference>
<comment type="caution">
    <text evidence="2">The sequence shown here is derived from an EMBL/GenBank/DDBJ whole genome shotgun (WGS) entry which is preliminary data.</text>
</comment>
<proteinExistence type="predicted"/>
<dbReference type="InterPro" id="IPR013568">
    <property type="entry name" value="SEFIR_dom"/>
</dbReference>
<dbReference type="EMBL" id="JAGGKT010000004">
    <property type="protein sequence ID" value="MBP1931971.1"/>
    <property type="molecule type" value="Genomic_DNA"/>
</dbReference>
<keyword evidence="3" id="KW-1185">Reference proteome</keyword>
<evidence type="ECO:0000259" key="1">
    <source>
        <dbReference type="PROSITE" id="PS51534"/>
    </source>
</evidence>
<dbReference type="InterPro" id="IPR035897">
    <property type="entry name" value="Toll_tir_struct_dom_sf"/>
</dbReference>
<evidence type="ECO:0000313" key="2">
    <source>
        <dbReference type="EMBL" id="MBP1931971.1"/>
    </source>
</evidence>
<dbReference type="PROSITE" id="PS51534">
    <property type="entry name" value="SEFIR"/>
    <property type="match status" value="1"/>
</dbReference>
<dbReference type="RefSeq" id="WP_209810035.1">
    <property type="nucleotide sequence ID" value="NZ_JAGGKT010000004.1"/>
</dbReference>
<accession>A0ABS4GP02</accession>
<evidence type="ECO:0000313" key="3">
    <source>
        <dbReference type="Proteomes" id="UP001519343"/>
    </source>
</evidence>
<dbReference type="Proteomes" id="UP001519343">
    <property type="component" value="Unassembled WGS sequence"/>
</dbReference>
<feature type="domain" description="SEFIR" evidence="1">
    <location>
        <begin position="8"/>
        <end position="145"/>
    </location>
</feature>
<dbReference type="InterPro" id="IPR000157">
    <property type="entry name" value="TIR_dom"/>
</dbReference>
<reference evidence="2 3" key="1">
    <citation type="submission" date="2021-03" db="EMBL/GenBank/DDBJ databases">
        <title>Genomic Encyclopedia of Type Strains, Phase IV (KMG-IV): sequencing the most valuable type-strain genomes for metagenomic binning, comparative biology and taxonomic classification.</title>
        <authorList>
            <person name="Goeker M."/>
        </authorList>
    </citation>
    <scope>NUCLEOTIDE SEQUENCE [LARGE SCALE GENOMIC DNA]</scope>
    <source>
        <strain evidence="2 3">DSM 24738</strain>
    </source>
</reference>